<feature type="transmembrane region" description="Helical" evidence="1">
    <location>
        <begin position="117"/>
        <end position="136"/>
    </location>
</feature>
<keyword evidence="1" id="KW-1133">Transmembrane helix</keyword>
<keyword evidence="1" id="KW-0812">Transmembrane</keyword>
<feature type="transmembrane region" description="Helical" evidence="1">
    <location>
        <begin position="61"/>
        <end position="84"/>
    </location>
</feature>
<dbReference type="EMBL" id="NBTZ01000109">
    <property type="protein sequence ID" value="OTP70323.1"/>
    <property type="molecule type" value="Genomic_DNA"/>
</dbReference>
<accession>A0A242MG92</accession>
<organism evidence="2 3">
    <name type="scientific">Caballeronia sordidicola</name>
    <name type="common">Burkholderia sordidicola</name>
    <dbReference type="NCBI Taxonomy" id="196367"/>
    <lineage>
        <taxon>Bacteria</taxon>
        <taxon>Pseudomonadati</taxon>
        <taxon>Pseudomonadota</taxon>
        <taxon>Betaproteobacteria</taxon>
        <taxon>Burkholderiales</taxon>
        <taxon>Burkholderiaceae</taxon>
        <taxon>Caballeronia</taxon>
    </lineage>
</organism>
<keyword evidence="1" id="KW-0472">Membrane</keyword>
<dbReference type="Proteomes" id="UP000195221">
    <property type="component" value="Unassembled WGS sequence"/>
</dbReference>
<evidence type="ECO:0000256" key="1">
    <source>
        <dbReference type="SAM" id="Phobius"/>
    </source>
</evidence>
<reference evidence="2 3" key="1">
    <citation type="submission" date="2017-03" db="EMBL/GenBank/DDBJ databases">
        <title>Genome analysis of strain PAMC 26577.</title>
        <authorList>
            <person name="Oh H.-M."/>
            <person name="Yang J.-A."/>
        </authorList>
    </citation>
    <scope>NUCLEOTIDE SEQUENCE [LARGE SCALE GENOMIC DNA]</scope>
    <source>
        <strain evidence="2 3">PAMC 26577</strain>
    </source>
</reference>
<dbReference type="AlphaFoldDB" id="A0A242MG92"/>
<comment type="caution">
    <text evidence="2">The sequence shown here is derived from an EMBL/GenBank/DDBJ whole genome shotgun (WGS) entry which is preliminary data.</text>
</comment>
<protein>
    <submittedName>
        <fullName evidence="2">Iron uptake protein</fullName>
    </submittedName>
</protein>
<sequence length="141" mass="15338">MFIDNYWLVSGTYATVAAPRTLLLSAQIDFQWLQHDNARHCKQMNIVITRFARVGPLVSRIVCAIFGGYALAALTSVATLALPISKPQAVLTGMLASFIVYVCAVIWVFAVRSALRAWTGCLVVALPLLCAAWTVWSGGHV</sequence>
<dbReference type="Pfam" id="PF12365">
    <property type="entry name" value="DUF3649"/>
    <property type="match status" value="1"/>
</dbReference>
<evidence type="ECO:0000313" key="2">
    <source>
        <dbReference type="EMBL" id="OTP70323.1"/>
    </source>
</evidence>
<feature type="transmembrane region" description="Helical" evidence="1">
    <location>
        <begin position="90"/>
        <end position="110"/>
    </location>
</feature>
<name>A0A242MG92_CABSO</name>
<gene>
    <name evidence="2" type="ORF">PAMC26577_27250</name>
</gene>
<dbReference type="InterPro" id="IPR022109">
    <property type="entry name" value="DUF3649"/>
</dbReference>
<proteinExistence type="predicted"/>
<evidence type="ECO:0000313" key="3">
    <source>
        <dbReference type="Proteomes" id="UP000195221"/>
    </source>
</evidence>